<dbReference type="Proteomes" id="UP001281147">
    <property type="component" value="Unassembled WGS sequence"/>
</dbReference>
<gene>
    <name evidence="1" type="ORF">LTR37_010465</name>
</gene>
<dbReference type="EMBL" id="JAUTXU010000086">
    <property type="protein sequence ID" value="KAK3710244.1"/>
    <property type="molecule type" value="Genomic_DNA"/>
</dbReference>
<accession>A0ACC3N5P6</accession>
<evidence type="ECO:0000313" key="1">
    <source>
        <dbReference type="EMBL" id="KAK3710244.1"/>
    </source>
</evidence>
<sequence>MKGQEAQCLKNSHGIVLGGIAKALAFLHEGIRDPLNEKAAARWNSTWHLDVKPCNIFLASHGQRGPYPRVVVGDFGCAVSEKDIDDGLAHPRRQRCGTEEWYPPEGLESVVGSHVRYGSATDVWQMGATIHVMCRLLRGPKRSQLDSASPCGSHYSETLNSMVRQCVKNYRIRWTAAEVARQVHELAKKKGYRM</sequence>
<evidence type="ECO:0000313" key="2">
    <source>
        <dbReference type="Proteomes" id="UP001281147"/>
    </source>
</evidence>
<keyword evidence="2" id="KW-1185">Reference proteome</keyword>
<name>A0ACC3N5P6_9PEZI</name>
<reference evidence="1" key="1">
    <citation type="submission" date="2023-07" db="EMBL/GenBank/DDBJ databases">
        <title>Black Yeasts Isolated from many extreme environments.</title>
        <authorList>
            <person name="Coleine C."/>
            <person name="Stajich J.E."/>
            <person name="Selbmann L."/>
        </authorList>
    </citation>
    <scope>NUCLEOTIDE SEQUENCE</scope>
    <source>
        <strain evidence="1">CCFEE 5714</strain>
    </source>
</reference>
<proteinExistence type="predicted"/>
<protein>
    <submittedName>
        <fullName evidence="1">Uncharacterized protein</fullName>
    </submittedName>
</protein>
<organism evidence="1 2">
    <name type="scientific">Vermiconidia calcicola</name>
    <dbReference type="NCBI Taxonomy" id="1690605"/>
    <lineage>
        <taxon>Eukaryota</taxon>
        <taxon>Fungi</taxon>
        <taxon>Dikarya</taxon>
        <taxon>Ascomycota</taxon>
        <taxon>Pezizomycotina</taxon>
        <taxon>Dothideomycetes</taxon>
        <taxon>Dothideomycetidae</taxon>
        <taxon>Mycosphaerellales</taxon>
        <taxon>Extremaceae</taxon>
        <taxon>Vermiconidia</taxon>
    </lineage>
</organism>
<comment type="caution">
    <text evidence="1">The sequence shown here is derived from an EMBL/GenBank/DDBJ whole genome shotgun (WGS) entry which is preliminary data.</text>
</comment>